<dbReference type="InterPro" id="IPR036597">
    <property type="entry name" value="Fido-like_dom_sf"/>
</dbReference>
<gene>
    <name evidence="4" type="ORF">A3D77_04920</name>
</gene>
<dbReference type="InterPro" id="IPR040198">
    <property type="entry name" value="Fido_containing"/>
</dbReference>
<protein>
    <recommendedName>
        <fullName evidence="3">Fido domain-containing protein</fullName>
    </recommendedName>
</protein>
<evidence type="ECO:0000313" key="5">
    <source>
        <dbReference type="Proteomes" id="UP000176923"/>
    </source>
</evidence>
<dbReference type="SUPFAM" id="SSF140931">
    <property type="entry name" value="Fic-like"/>
    <property type="match status" value="1"/>
</dbReference>
<comment type="caution">
    <text evidence="4">The sequence shown here is derived from an EMBL/GenBank/DDBJ whole genome shotgun (WGS) entry which is preliminary data.</text>
</comment>
<evidence type="ECO:0000256" key="2">
    <source>
        <dbReference type="PIRSR" id="PIRSR640198-2"/>
    </source>
</evidence>
<dbReference type="Pfam" id="PF02661">
    <property type="entry name" value="Fic"/>
    <property type="match status" value="1"/>
</dbReference>
<dbReference type="GO" id="GO:0005524">
    <property type="term" value="F:ATP binding"/>
    <property type="evidence" value="ECO:0007669"/>
    <property type="project" value="UniProtKB-KW"/>
</dbReference>
<dbReference type="Proteomes" id="UP000176923">
    <property type="component" value="Unassembled WGS sequence"/>
</dbReference>
<evidence type="ECO:0000256" key="1">
    <source>
        <dbReference type="PIRSR" id="PIRSR640198-1"/>
    </source>
</evidence>
<feature type="binding site" evidence="2">
    <location>
        <begin position="285"/>
        <end position="292"/>
    </location>
    <ligand>
        <name>ATP</name>
        <dbReference type="ChEBI" id="CHEBI:30616"/>
    </ligand>
</feature>
<dbReference type="STRING" id="1798382.A3D77_04920"/>
<keyword evidence="2" id="KW-0067">ATP-binding</keyword>
<dbReference type="Gene3D" id="1.10.3290.10">
    <property type="entry name" value="Fido-like domain"/>
    <property type="match status" value="1"/>
</dbReference>
<keyword evidence="2" id="KW-0547">Nucleotide-binding</keyword>
<dbReference type="PROSITE" id="PS51459">
    <property type="entry name" value="FIDO"/>
    <property type="match status" value="1"/>
</dbReference>
<dbReference type="PANTHER" id="PTHR13504">
    <property type="entry name" value="FIDO DOMAIN-CONTAINING PROTEIN DDB_G0283145"/>
    <property type="match status" value="1"/>
</dbReference>
<dbReference type="PANTHER" id="PTHR13504:SF38">
    <property type="entry name" value="FIDO DOMAIN-CONTAINING PROTEIN"/>
    <property type="match status" value="1"/>
</dbReference>
<sequence>MLQPYKLEKADFSSLDQTSPIRDASTRILPNVIEAIYMVNEPAYLYWDKIKYSPRIPKNIPPVAFWQFVKEIRKYNSQKTAIKAESGNFYTWFHLNYTDEFLHKIDMQLGSSKLPVDIIDPLDPEQKKKFLTKSIMEEAIASSQLEGAITTTNMAKKILSEKRKPTNESERMIVNNYKTMQAINQEYKNKKLSIEVLFELHKLITKDTLINQDKEGRFRRDSDDITINDQMNYIYYIPPKADFVSLEIKRLILFANNEDNSGFIHPIIKAIFLHFWIAILHPFYDGNGRLARTIFYWYLLREGYWAMQYLPISLVIKEAPLQYGMAYVYSEQDDYDLTYFYDFHMRKLMQALKNFKDYLKRKIEESKMLETSFYSKLNLNHRQIQSLRYLLSQGENAYINPSSYEVLCGTSRTTAISDLKILEKMNLVQSKKMGKYKRYYGTNELKKKVTKKNKLN</sequence>
<dbReference type="AlphaFoldDB" id="A0A1F5ZLR1"/>
<reference evidence="4 5" key="1">
    <citation type="journal article" date="2016" name="Nat. Commun.">
        <title>Thousands of microbial genomes shed light on interconnected biogeochemical processes in an aquifer system.</title>
        <authorList>
            <person name="Anantharaman K."/>
            <person name="Brown C.T."/>
            <person name="Hug L.A."/>
            <person name="Sharon I."/>
            <person name="Castelle C.J."/>
            <person name="Probst A.J."/>
            <person name="Thomas B.C."/>
            <person name="Singh A."/>
            <person name="Wilkins M.J."/>
            <person name="Karaoz U."/>
            <person name="Brodie E.L."/>
            <person name="Williams K.H."/>
            <person name="Hubbard S.S."/>
            <person name="Banfield J.F."/>
        </authorList>
    </citation>
    <scope>NUCLEOTIDE SEQUENCE [LARGE SCALE GENOMIC DNA]</scope>
</reference>
<evidence type="ECO:0000259" key="3">
    <source>
        <dbReference type="PROSITE" id="PS51459"/>
    </source>
</evidence>
<feature type="domain" description="Fido" evidence="3">
    <location>
        <begin position="192"/>
        <end position="346"/>
    </location>
</feature>
<proteinExistence type="predicted"/>
<dbReference type="InterPro" id="IPR003812">
    <property type="entry name" value="Fido"/>
</dbReference>
<evidence type="ECO:0000313" key="4">
    <source>
        <dbReference type="EMBL" id="OGG13410.1"/>
    </source>
</evidence>
<feature type="active site" evidence="1">
    <location>
        <position position="281"/>
    </location>
</feature>
<dbReference type="EMBL" id="MFJL01000036">
    <property type="protein sequence ID" value="OGG13410.1"/>
    <property type="molecule type" value="Genomic_DNA"/>
</dbReference>
<name>A0A1F5ZLR1_9BACT</name>
<accession>A0A1F5ZLR1</accession>
<organism evidence="4 5">
    <name type="scientific">Candidatus Gottesmanbacteria bacterium RIFCSPHIGHO2_02_FULL_39_11</name>
    <dbReference type="NCBI Taxonomy" id="1798382"/>
    <lineage>
        <taxon>Bacteria</taxon>
        <taxon>Candidatus Gottesmaniibacteriota</taxon>
    </lineage>
</organism>